<dbReference type="GO" id="GO:0046872">
    <property type="term" value="F:metal ion binding"/>
    <property type="evidence" value="ECO:0007669"/>
    <property type="project" value="UniProtKB-KW"/>
</dbReference>
<dbReference type="GO" id="GO:0009228">
    <property type="term" value="P:thiamine biosynthetic process"/>
    <property type="evidence" value="ECO:0007669"/>
    <property type="project" value="UniProtKB-KW"/>
</dbReference>
<dbReference type="Gene3D" id="3.50.50.60">
    <property type="entry name" value="FAD/NAD(P)-binding domain"/>
    <property type="match status" value="1"/>
</dbReference>
<reference evidence="6 7" key="1">
    <citation type="submission" date="2009-11" db="EMBL/GenBank/DDBJ databases">
        <title>Annotation of Allomyces macrogynus ATCC 38327.</title>
        <authorList>
            <consortium name="The Broad Institute Genome Sequencing Platform"/>
            <person name="Russ C."/>
            <person name="Cuomo C."/>
            <person name="Burger G."/>
            <person name="Gray M.W."/>
            <person name="Holland P.W.H."/>
            <person name="King N."/>
            <person name="Lang F.B.F."/>
            <person name="Roger A.J."/>
            <person name="Ruiz-Trillo I."/>
            <person name="Young S.K."/>
            <person name="Zeng Q."/>
            <person name="Gargeya S."/>
            <person name="Fitzgerald M."/>
            <person name="Haas B."/>
            <person name="Abouelleil A."/>
            <person name="Alvarado L."/>
            <person name="Arachchi H.M."/>
            <person name="Berlin A."/>
            <person name="Chapman S.B."/>
            <person name="Gearin G."/>
            <person name="Goldberg J."/>
            <person name="Griggs A."/>
            <person name="Gujja S."/>
            <person name="Hansen M."/>
            <person name="Heiman D."/>
            <person name="Howarth C."/>
            <person name="Larimer J."/>
            <person name="Lui A."/>
            <person name="MacDonald P.J.P."/>
            <person name="McCowen C."/>
            <person name="Montmayeur A."/>
            <person name="Murphy C."/>
            <person name="Neiman D."/>
            <person name="Pearson M."/>
            <person name="Priest M."/>
            <person name="Roberts A."/>
            <person name="Saif S."/>
            <person name="Shea T."/>
            <person name="Sisk P."/>
            <person name="Stolte C."/>
            <person name="Sykes S."/>
            <person name="Wortman J."/>
            <person name="Nusbaum C."/>
            <person name="Birren B."/>
        </authorList>
    </citation>
    <scope>NUCLEOTIDE SEQUENCE [LARGE SCALE GENOMIC DNA]</scope>
    <source>
        <strain evidence="6 7">ATCC 38327</strain>
    </source>
</reference>
<dbReference type="OMA" id="MFPRIVV"/>
<keyword evidence="3" id="KW-0784">Thiamine biosynthesis</keyword>
<organism evidence="6 7">
    <name type="scientific">Allomyces macrogynus (strain ATCC 38327)</name>
    <name type="common">Allomyces javanicus var. macrogynus</name>
    <dbReference type="NCBI Taxonomy" id="578462"/>
    <lineage>
        <taxon>Eukaryota</taxon>
        <taxon>Fungi</taxon>
        <taxon>Fungi incertae sedis</taxon>
        <taxon>Blastocladiomycota</taxon>
        <taxon>Blastocladiomycetes</taxon>
        <taxon>Blastocladiales</taxon>
        <taxon>Blastocladiaceae</taxon>
        <taxon>Allomyces</taxon>
    </lineage>
</organism>
<evidence type="ECO:0000256" key="2">
    <source>
        <dbReference type="ARBA" id="ARBA00022723"/>
    </source>
</evidence>
<dbReference type="Gene3D" id="6.10.250.2840">
    <property type="match status" value="1"/>
</dbReference>
<dbReference type="OrthoDB" id="410463at2759"/>
<keyword evidence="4" id="KW-0408">Iron</keyword>
<name>A0A0L0RVR3_ALLM3</name>
<dbReference type="PANTHER" id="PTHR43422:SF3">
    <property type="entry name" value="THIAMINE THIAZOLE SYNTHASE"/>
    <property type="match status" value="1"/>
</dbReference>
<evidence type="ECO:0000256" key="3">
    <source>
        <dbReference type="ARBA" id="ARBA00022977"/>
    </source>
</evidence>
<evidence type="ECO:0000313" key="6">
    <source>
        <dbReference type="EMBL" id="KNE54239.1"/>
    </source>
</evidence>
<accession>A0A0L0RVR3</accession>
<dbReference type="AlphaFoldDB" id="A0A0L0RVR3"/>
<keyword evidence="2" id="KW-0479">Metal-binding</keyword>
<dbReference type="Pfam" id="PF01946">
    <property type="entry name" value="Thi4"/>
    <property type="match status" value="1"/>
</dbReference>
<keyword evidence="5" id="KW-0520">NAD</keyword>
<dbReference type="eggNOG" id="KOG2960">
    <property type="taxonomic scope" value="Eukaryota"/>
</dbReference>
<dbReference type="VEuPathDB" id="FungiDB:AMAG_00229"/>
<dbReference type="PANTHER" id="PTHR43422">
    <property type="entry name" value="THIAMINE THIAZOLE SYNTHASE"/>
    <property type="match status" value="1"/>
</dbReference>
<sequence length="287" mass="30058">MTITSAADLPYETAKFAPIRESDVSREMTKRYMTSLLDGADTDVVIIGAGPAGLMCAYELSKDPSIKVSVIEASVAPGGGAWLGGQLMTPMVVRKPAHLVLDELAIPYDDCGNYVVVAHAALFTSTLIATIIKNGVKLFNATAVEDFIVKNGVVCGVATNWALVTKAHGTQNCMDPQTVLAKVIVSSCGHDGPHGATGIKRLHQLGMVKSVPGMKALHMEAAEDAIVANTQEIVPGMIITGMEVSEACGTNRMGACFSAMIVSGRKAGWLARQKVLATRKAEAGSTA</sequence>
<protein>
    <submittedName>
        <fullName evidence="6">Thiazole biosynthesis enzyme</fullName>
    </submittedName>
</protein>
<dbReference type="EMBL" id="GG745328">
    <property type="protein sequence ID" value="KNE54239.1"/>
    <property type="molecule type" value="Genomic_DNA"/>
</dbReference>
<evidence type="ECO:0000256" key="1">
    <source>
        <dbReference type="ARBA" id="ARBA00022679"/>
    </source>
</evidence>
<dbReference type="NCBIfam" id="TIGR00292">
    <property type="entry name" value="sulfide-dependent adenosine diphosphate thiazole synthase"/>
    <property type="match status" value="1"/>
</dbReference>
<dbReference type="STRING" id="578462.A0A0L0RVR3"/>
<evidence type="ECO:0000313" key="7">
    <source>
        <dbReference type="Proteomes" id="UP000054350"/>
    </source>
</evidence>
<reference evidence="7" key="2">
    <citation type="submission" date="2009-11" db="EMBL/GenBank/DDBJ databases">
        <title>The Genome Sequence of Allomyces macrogynus strain ATCC 38327.</title>
        <authorList>
            <consortium name="The Broad Institute Genome Sequencing Platform"/>
            <person name="Russ C."/>
            <person name="Cuomo C."/>
            <person name="Shea T."/>
            <person name="Young S.K."/>
            <person name="Zeng Q."/>
            <person name="Koehrsen M."/>
            <person name="Haas B."/>
            <person name="Borodovsky M."/>
            <person name="Guigo R."/>
            <person name="Alvarado L."/>
            <person name="Berlin A."/>
            <person name="Borenstein D."/>
            <person name="Chen Z."/>
            <person name="Engels R."/>
            <person name="Freedman E."/>
            <person name="Gellesch M."/>
            <person name="Goldberg J."/>
            <person name="Griggs A."/>
            <person name="Gujja S."/>
            <person name="Heiman D."/>
            <person name="Hepburn T."/>
            <person name="Howarth C."/>
            <person name="Jen D."/>
            <person name="Larson L."/>
            <person name="Lewis B."/>
            <person name="Mehta T."/>
            <person name="Park D."/>
            <person name="Pearson M."/>
            <person name="Roberts A."/>
            <person name="Saif S."/>
            <person name="Shenoy N."/>
            <person name="Sisk P."/>
            <person name="Stolte C."/>
            <person name="Sykes S."/>
            <person name="Walk T."/>
            <person name="White J."/>
            <person name="Yandava C."/>
            <person name="Burger G."/>
            <person name="Gray M.W."/>
            <person name="Holland P.W.H."/>
            <person name="King N."/>
            <person name="Lang F.B.F."/>
            <person name="Roger A.J."/>
            <person name="Ruiz-Trillo I."/>
            <person name="Lander E."/>
            <person name="Nusbaum C."/>
        </authorList>
    </citation>
    <scope>NUCLEOTIDE SEQUENCE [LARGE SCALE GENOMIC DNA]</scope>
    <source>
        <strain evidence="7">ATCC 38327</strain>
    </source>
</reference>
<dbReference type="SUPFAM" id="SSF51905">
    <property type="entry name" value="FAD/NAD(P)-binding domain"/>
    <property type="match status" value="1"/>
</dbReference>
<evidence type="ECO:0000256" key="4">
    <source>
        <dbReference type="ARBA" id="ARBA00023004"/>
    </source>
</evidence>
<keyword evidence="7" id="KW-1185">Reference proteome</keyword>
<dbReference type="GO" id="GO:0016740">
    <property type="term" value="F:transferase activity"/>
    <property type="evidence" value="ECO:0007669"/>
    <property type="project" value="UniProtKB-KW"/>
</dbReference>
<dbReference type="InterPro" id="IPR002922">
    <property type="entry name" value="Thi4_fam"/>
</dbReference>
<evidence type="ECO:0000256" key="5">
    <source>
        <dbReference type="ARBA" id="ARBA00023027"/>
    </source>
</evidence>
<dbReference type="Proteomes" id="UP000054350">
    <property type="component" value="Unassembled WGS sequence"/>
</dbReference>
<gene>
    <name evidence="6" type="ORF">AMAG_00229</name>
</gene>
<dbReference type="InterPro" id="IPR036188">
    <property type="entry name" value="FAD/NAD-bd_sf"/>
</dbReference>
<keyword evidence="1" id="KW-0808">Transferase</keyword>
<dbReference type="PRINTS" id="PR00419">
    <property type="entry name" value="ADXRDTASE"/>
</dbReference>
<proteinExistence type="predicted"/>